<evidence type="ECO:0000256" key="3">
    <source>
        <dbReference type="ARBA" id="ARBA00023163"/>
    </source>
</evidence>
<dbReference type="PANTHER" id="PTHR44688:SF25">
    <property type="entry name" value="HTH LUXR-TYPE DOMAIN-CONTAINING PROTEIN"/>
    <property type="match status" value="1"/>
</dbReference>
<evidence type="ECO:0000256" key="2">
    <source>
        <dbReference type="ARBA" id="ARBA00023125"/>
    </source>
</evidence>
<dbReference type="Pfam" id="PF00196">
    <property type="entry name" value="GerE"/>
    <property type="match status" value="1"/>
</dbReference>
<evidence type="ECO:0000259" key="5">
    <source>
        <dbReference type="PROSITE" id="PS50043"/>
    </source>
</evidence>
<dbReference type="SUPFAM" id="SSF46894">
    <property type="entry name" value="C-terminal effector domain of the bipartite response regulators"/>
    <property type="match status" value="1"/>
</dbReference>
<dbReference type="EMBL" id="BAAAMJ010000058">
    <property type="protein sequence ID" value="GAA1930660.1"/>
    <property type="molecule type" value="Genomic_DNA"/>
</dbReference>
<reference evidence="6 7" key="1">
    <citation type="journal article" date="2019" name="Int. J. Syst. Evol. Microbiol.">
        <title>The Global Catalogue of Microorganisms (GCM) 10K type strain sequencing project: providing services to taxonomists for standard genome sequencing and annotation.</title>
        <authorList>
            <consortium name="The Broad Institute Genomics Platform"/>
            <consortium name="The Broad Institute Genome Sequencing Center for Infectious Disease"/>
            <person name="Wu L."/>
            <person name="Ma J."/>
        </authorList>
    </citation>
    <scope>NUCLEOTIDE SEQUENCE [LARGE SCALE GENOMIC DNA]</scope>
    <source>
        <strain evidence="6 7">JCM 13581</strain>
    </source>
</reference>
<evidence type="ECO:0000313" key="7">
    <source>
        <dbReference type="Proteomes" id="UP001501303"/>
    </source>
</evidence>
<feature type="domain" description="HTH luxR-type" evidence="5">
    <location>
        <begin position="152"/>
        <end position="217"/>
    </location>
</feature>
<dbReference type="PRINTS" id="PR00038">
    <property type="entry name" value="HTHLUXR"/>
</dbReference>
<feature type="region of interest" description="Disordered" evidence="4">
    <location>
        <begin position="138"/>
        <end position="159"/>
    </location>
</feature>
<dbReference type="Gene3D" id="1.10.10.10">
    <property type="entry name" value="Winged helix-like DNA-binding domain superfamily/Winged helix DNA-binding domain"/>
    <property type="match status" value="1"/>
</dbReference>
<dbReference type="PROSITE" id="PS50043">
    <property type="entry name" value="HTH_LUXR_2"/>
    <property type="match status" value="1"/>
</dbReference>
<keyword evidence="2" id="KW-0238">DNA-binding</keyword>
<keyword evidence="1" id="KW-0805">Transcription regulation</keyword>
<gene>
    <name evidence="6" type="ORF">GCM10009716_42610</name>
</gene>
<name>A0ABN2PS32_9ACTN</name>
<evidence type="ECO:0000256" key="1">
    <source>
        <dbReference type="ARBA" id="ARBA00023015"/>
    </source>
</evidence>
<dbReference type="Proteomes" id="UP001501303">
    <property type="component" value="Unassembled WGS sequence"/>
</dbReference>
<dbReference type="InterPro" id="IPR000792">
    <property type="entry name" value="Tscrpt_reg_LuxR_C"/>
</dbReference>
<evidence type="ECO:0000256" key="4">
    <source>
        <dbReference type="SAM" id="MobiDB-lite"/>
    </source>
</evidence>
<dbReference type="PANTHER" id="PTHR44688">
    <property type="entry name" value="DNA-BINDING TRANSCRIPTIONAL ACTIVATOR DEVR_DOSR"/>
    <property type="match status" value="1"/>
</dbReference>
<comment type="caution">
    <text evidence="6">The sequence shown here is derived from an EMBL/GenBank/DDBJ whole genome shotgun (WGS) entry which is preliminary data.</text>
</comment>
<keyword evidence="7" id="KW-1185">Reference proteome</keyword>
<organism evidence="6 7">
    <name type="scientific">Streptomyces sodiiphilus</name>
    <dbReference type="NCBI Taxonomy" id="226217"/>
    <lineage>
        <taxon>Bacteria</taxon>
        <taxon>Bacillati</taxon>
        <taxon>Actinomycetota</taxon>
        <taxon>Actinomycetes</taxon>
        <taxon>Kitasatosporales</taxon>
        <taxon>Streptomycetaceae</taxon>
        <taxon>Streptomyces</taxon>
    </lineage>
</organism>
<dbReference type="RefSeq" id="WP_344265164.1">
    <property type="nucleotide sequence ID" value="NZ_BAAAMJ010000058.1"/>
</dbReference>
<keyword evidence="3" id="KW-0804">Transcription</keyword>
<dbReference type="InterPro" id="IPR016032">
    <property type="entry name" value="Sig_transdc_resp-reg_C-effctor"/>
</dbReference>
<protein>
    <recommendedName>
        <fullName evidence="5">HTH luxR-type domain-containing protein</fullName>
    </recommendedName>
</protein>
<sequence>MTTVAEPVRETTQICVRLAATRGGEGEARLGRLTGLLREAGIGLVRADTHDGDAVLVAAAATVEDALAAVPAPADARRMLAVCDSVSPAGLGRAIRAGVPAVLLADDVTPAQLSAAVHGAHHGDGRVPYTALVRLLGGAGTHPGNPGTGHGPAPGTSPLTARQTSVLALMAEGHRNAAIARALSCSEHTVKNVIYELMGRLHARSRAQAVAHAVRSGLV</sequence>
<dbReference type="CDD" id="cd06170">
    <property type="entry name" value="LuxR_C_like"/>
    <property type="match status" value="1"/>
</dbReference>
<dbReference type="SMART" id="SM00421">
    <property type="entry name" value="HTH_LUXR"/>
    <property type="match status" value="1"/>
</dbReference>
<proteinExistence type="predicted"/>
<evidence type="ECO:0000313" key="6">
    <source>
        <dbReference type="EMBL" id="GAA1930660.1"/>
    </source>
</evidence>
<feature type="compositionally biased region" description="Gly residues" evidence="4">
    <location>
        <begin position="138"/>
        <end position="152"/>
    </location>
</feature>
<accession>A0ABN2PS32</accession>
<dbReference type="InterPro" id="IPR036388">
    <property type="entry name" value="WH-like_DNA-bd_sf"/>
</dbReference>